<dbReference type="SUPFAM" id="SSF51735">
    <property type="entry name" value="NAD(P)-binding Rossmann-fold domains"/>
    <property type="match status" value="1"/>
</dbReference>
<feature type="region of interest" description="Disordered" evidence="3">
    <location>
        <begin position="346"/>
        <end position="367"/>
    </location>
</feature>
<reference evidence="5" key="1">
    <citation type="journal article" date="2023" name="Mol. Phylogenet. Evol.">
        <title>Genome-scale phylogeny and comparative genomics of the fungal order Sordariales.</title>
        <authorList>
            <person name="Hensen N."/>
            <person name="Bonometti L."/>
            <person name="Westerberg I."/>
            <person name="Brannstrom I.O."/>
            <person name="Guillou S."/>
            <person name="Cros-Aarteil S."/>
            <person name="Calhoun S."/>
            <person name="Haridas S."/>
            <person name="Kuo A."/>
            <person name="Mondo S."/>
            <person name="Pangilinan J."/>
            <person name="Riley R."/>
            <person name="LaButti K."/>
            <person name="Andreopoulos B."/>
            <person name="Lipzen A."/>
            <person name="Chen C."/>
            <person name="Yan M."/>
            <person name="Daum C."/>
            <person name="Ng V."/>
            <person name="Clum A."/>
            <person name="Steindorff A."/>
            <person name="Ohm R.A."/>
            <person name="Martin F."/>
            <person name="Silar P."/>
            <person name="Natvig D.O."/>
            <person name="Lalanne C."/>
            <person name="Gautier V."/>
            <person name="Ament-Velasquez S.L."/>
            <person name="Kruys A."/>
            <person name="Hutchinson M.I."/>
            <person name="Powell A.J."/>
            <person name="Barry K."/>
            <person name="Miller A.N."/>
            <person name="Grigoriev I.V."/>
            <person name="Debuchy R."/>
            <person name="Gladieux P."/>
            <person name="Hiltunen Thoren M."/>
            <person name="Johannesson H."/>
        </authorList>
    </citation>
    <scope>NUCLEOTIDE SEQUENCE</scope>
    <source>
        <strain evidence="5">SMH4131-1</strain>
    </source>
</reference>
<dbReference type="InterPro" id="IPR036291">
    <property type="entry name" value="NAD(P)-bd_dom_sf"/>
</dbReference>
<dbReference type="PANTHER" id="PTHR10366">
    <property type="entry name" value="NAD DEPENDENT EPIMERASE/DEHYDRATASE"/>
    <property type="match status" value="1"/>
</dbReference>
<proteinExistence type="inferred from homology"/>
<feature type="compositionally biased region" description="Polar residues" evidence="3">
    <location>
        <begin position="351"/>
        <end position="367"/>
    </location>
</feature>
<organism evidence="5 6">
    <name type="scientific">Cercophora scortea</name>
    <dbReference type="NCBI Taxonomy" id="314031"/>
    <lineage>
        <taxon>Eukaryota</taxon>
        <taxon>Fungi</taxon>
        <taxon>Dikarya</taxon>
        <taxon>Ascomycota</taxon>
        <taxon>Pezizomycotina</taxon>
        <taxon>Sordariomycetes</taxon>
        <taxon>Sordariomycetidae</taxon>
        <taxon>Sordariales</taxon>
        <taxon>Lasiosphaeriaceae</taxon>
        <taxon>Cercophora</taxon>
    </lineage>
</organism>
<dbReference type="InterPro" id="IPR050425">
    <property type="entry name" value="NAD(P)_dehydrat-like"/>
</dbReference>
<feature type="domain" description="Ketoreductase" evidence="4">
    <location>
        <begin position="6"/>
        <end position="210"/>
    </location>
</feature>
<dbReference type="PANTHER" id="PTHR10366:SF564">
    <property type="entry name" value="STEROL-4-ALPHA-CARBOXYLATE 3-DEHYDROGENASE, DECARBOXYLATING"/>
    <property type="match status" value="1"/>
</dbReference>
<dbReference type="Pfam" id="PF01370">
    <property type="entry name" value="Epimerase"/>
    <property type="match status" value="1"/>
</dbReference>
<reference evidence="5" key="2">
    <citation type="submission" date="2023-06" db="EMBL/GenBank/DDBJ databases">
        <authorList>
            <consortium name="Lawrence Berkeley National Laboratory"/>
            <person name="Haridas S."/>
            <person name="Hensen N."/>
            <person name="Bonometti L."/>
            <person name="Westerberg I."/>
            <person name="Brannstrom I.O."/>
            <person name="Guillou S."/>
            <person name="Cros-Aarteil S."/>
            <person name="Calhoun S."/>
            <person name="Kuo A."/>
            <person name="Mondo S."/>
            <person name="Pangilinan J."/>
            <person name="Riley R."/>
            <person name="Labutti K."/>
            <person name="Andreopoulos B."/>
            <person name="Lipzen A."/>
            <person name="Chen C."/>
            <person name="Yanf M."/>
            <person name="Daum C."/>
            <person name="Ng V."/>
            <person name="Clum A."/>
            <person name="Steindorff A."/>
            <person name="Ohm R."/>
            <person name="Martin F."/>
            <person name="Silar P."/>
            <person name="Natvig D."/>
            <person name="Lalanne C."/>
            <person name="Gautier V."/>
            <person name="Ament-Velasquez S.L."/>
            <person name="Kruys A."/>
            <person name="Hutchinson M.I."/>
            <person name="Powell A.J."/>
            <person name="Barry K."/>
            <person name="Miller A.N."/>
            <person name="Grigoriev I.V."/>
            <person name="Debuchy R."/>
            <person name="Gladieux P."/>
            <person name="Thoren M.H."/>
            <person name="Johannesson H."/>
        </authorList>
    </citation>
    <scope>NUCLEOTIDE SEQUENCE</scope>
    <source>
        <strain evidence="5">SMH4131-1</strain>
    </source>
</reference>
<keyword evidence="1" id="KW-0560">Oxidoreductase</keyword>
<dbReference type="Gene3D" id="3.40.50.720">
    <property type="entry name" value="NAD(P)-binding Rossmann-like Domain"/>
    <property type="match status" value="1"/>
</dbReference>
<evidence type="ECO:0000256" key="1">
    <source>
        <dbReference type="ARBA" id="ARBA00023002"/>
    </source>
</evidence>
<sequence length="382" mass="40916">MTISNSLVLITGATGHVGSCTLLHVLRAGYHVRAAVRSEAKVAAVMARPEIQALNPGARLTFTIVPDITVPGAYDNAVEGVTHMIHIASPLARGDSVALDQHDKHFIQPAVRGTINLLEAANLGGAVRRVVVTSSITALIPVEQLEGSEPRKHVVSPNDRVPFVEGPYPSEFAAYAASKVAALREAEAWMERERPAFDVVHLHPGFVLGRNDAATSPSEALQGTNAVVLAMLLGKRFGPYPGATVHAEDVARAHVSSLDPTAVLGNQSYILSQAARWNEARDIVKRVFPEALKSKMLLTGGSVGTIDIPIDNSLTVDTFSFEFSSYAEQVKSLVSQFLELARRRKVKANKPKQSPANARSSVTQSNSTAKQELVVNVTEIAC</sequence>
<comment type="similarity">
    <text evidence="2">Belongs to the NAD(P)-dependent epimerase/dehydratase family. Dihydroflavonol-4-reductase subfamily.</text>
</comment>
<evidence type="ECO:0000313" key="6">
    <source>
        <dbReference type="Proteomes" id="UP001286456"/>
    </source>
</evidence>
<evidence type="ECO:0000256" key="2">
    <source>
        <dbReference type="ARBA" id="ARBA00023445"/>
    </source>
</evidence>
<dbReference type="EMBL" id="JAUEPO010000007">
    <property type="protein sequence ID" value="KAK3317208.1"/>
    <property type="molecule type" value="Genomic_DNA"/>
</dbReference>
<dbReference type="GO" id="GO:0016616">
    <property type="term" value="F:oxidoreductase activity, acting on the CH-OH group of donors, NAD or NADP as acceptor"/>
    <property type="evidence" value="ECO:0007669"/>
    <property type="project" value="TreeGrafter"/>
</dbReference>
<gene>
    <name evidence="5" type="ORF">B0T19DRAFT_287449</name>
</gene>
<name>A0AAE0M3C5_9PEZI</name>
<dbReference type="Proteomes" id="UP001286456">
    <property type="component" value="Unassembled WGS sequence"/>
</dbReference>
<dbReference type="SMART" id="SM00822">
    <property type="entry name" value="PKS_KR"/>
    <property type="match status" value="1"/>
</dbReference>
<protein>
    <recommendedName>
        <fullName evidence="4">Ketoreductase domain-containing protein</fullName>
    </recommendedName>
</protein>
<accession>A0AAE0M3C5</accession>
<keyword evidence="6" id="KW-1185">Reference proteome</keyword>
<comment type="caution">
    <text evidence="5">The sequence shown here is derived from an EMBL/GenBank/DDBJ whole genome shotgun (WGS) entry which is preliminary data.</text>
</comment>
<evidence type="ECO:0000313" key="5">
    <source>
        <dbReference type="EMBL" id="KAK3317208.1"/>
    </source>
</evidence>
<evidence type="ECO:0000256" key="3">
    <source>
        <dbReference type="SAM" id="MobiDB-lite"/>
    </source>
</evidence>
<dbReference type="AlphaFoldDB" id="A0AAE0M3C5"/>
<dbReference type="InterPro" id="IPR001509">
    <property type="entry name" value="Epimerase_deHydtase"/>
</dbReference>
<dbReference type="InterPro" id="IPR057326">
    <property type="entry name" value="KR_dom"/>
</dbReference>
<evidence type="ECO:0000259" key="4">
    <source>
        <dbReference type="SMART" id="SM00822"/>
    </source>
</evidence>